<dbReference type="GO" id="GO:0006601">
    <property type="term" value="P:creatine biosynthetic process"/>
    <property type="evidence" value="ECO:0007669"/>
    <property type="project" value="TreeGrafter"/>
</dbReference>
<comment type="pathway">
    <text evidence="1">Amine and polyamine biosynthesis; creatine biosynthesis; creatine from L-arginine and glycine: step 1/2.</text>
</comment>
<keyword evidence="10" id="KW-1185">Reference proteome</keyword>
<dbReference type="GO" id="GO:0015068">
    <property type="term" value="F:glycine amidinotransferase activity"/>
    <property type="evidence" value="ECO:0007669"/>
    <property type="project" value="UniProtKB-EC"/>
</dbReference>
<feature type="active site" description="Amidino-cysteine intermediate" evidence="8">
    <location>
        <position position="294"/>
    </location>
</feature>
<dbReference type="AlphaFoldDB" id="A0A9P3BQ96"/>
<evidence type="ECO:0000256" key="1">
    <source>
        <dbReference type="ARBA" id="ARBA00004858"/>
    </source>
</evidence>
<dbReference type="Gene3D" id="3.75.10.10">
    <property type="entry name" value="L-arginine/glycine Amidinotransferase, Chain A"/>
    <property type="match status" value="1"/>
</dbReference>
<reference evidence="9 10" key="1">
    <citation type="submission" date="2018-10" db="EMBL/GenBank/DDBJ databases">
        <title>Pan-genome distribution and transcriptional activeness of fungal secondary metabolism genes in Aspergillus section Fumigati.</title>
        <authorList>
            <person name="Takahashi H."/>
            <person name="Umemura M."/>
            <person name="Ninomiya A."/>
            <person name="Kusuya Y."/>
            <person name="Urayama S."/>
            <person name="Shimizu M."/>
            <person name="Watanabe A."/>
            <person name="Kamei K."/>
            <person name="Yaguchi T."/>
            <person name="Hagiwara D."/>
        </authorList>
    </citation>
    <scope>NUCLEOTIDE SEQUENCE [LARGE SCALE GENOMIC DNA]</scope>
    <source>
        <strain evidence="9 10">IFM 55266</strain>
    </source>
</reference>
<proteinExistence type="inferred from homology"/>
<accession>A0A9P3BQ96</accession>
<evidence type="ECO:0000256" key="6">
    <source>
        <dbReference type="ARBA" id="ARBA00031403"/>
    </source>
</evidence>
<evidence type="ECO:0000256" key="2">
    <source>
        <dbReference type="ARBA" id="ARBA00006943"/>
    </source>
</evidence>
<dbReference type="SUPFAM" id="SSF55909">
    <property type="entry name" value="Pentein"/>
    <property type="match status" value="1"/>
</dbReference>
<dbReference type="EMBL" id="BHVY01000009">
    <property type="protein sequence ID" value="GIJ91904.1"/>
    <property type="molecule type" value="Genomic_DNA"/>
</dbReference>
<comment type="similarity">
    <text evidence="2">Belongs to the amidinotransferase family.</text>
</comment>
<feature type="active site" evidence="8">
    <location>
        <position position="187"/>
    </location>
</feature>
<gene>
    <name evidence="9" type="ORF">Asppvi_010879</name>
</gene>
<comment type="caution">
    <text evidence="9">The sequence shown here is derived from an EMBL/GenBank/DDBJ whole genome shotgun (WGS) entry which is preliminary data.</text>
</comment>
<dbReference type="PANTHER" id="PTHR10488">
    <property type="entry name" value="GLYCINE AMIDINOTRANSFERASE, MITOCHONDRIAL"/>
    <property type="match status" value="1"/>
</dbReference>
<dbReference type="CDD" id="cd21113">
    <property type="entry name" value="amidinotransferase-like"/>
    <property type="match status" value="1"/>
</dbReference>
<dbReference type="PANTHER" id="PTHR10488:SF1">
    <property type="entry name" value="GLYCINE AMIDINOTRANSFERASE, MITOCHONDRIAL"/>
    <property type="match status" value="1"/>
</dbReference>
<dbReference type="OrthoDB" id="10264242at2759"/>
<evidence type="ECO:0000256" key="7">
    <source>
        <dbReference type="ARBA" id="ARBA00033346"/>
    </source>
</evidence>
<dbReference type="InterPro" id="IPR033195">
    <property type="entry name" value="AmidinoTrfase"/>
</dbReference>
<dbReference type="RefSeq" id="XP_043162650.1">
    <property type="nucleotide sequence ID" value="XM_043306715.1"/>
</dbReference>
<evidence type="ECO:0000313" key="10">
    <source>
        <dbReference type="Proteomes" id="UP001043456"/>
    </source>
</evidence>
<evidence type="ECO:0000256" key="8">
    <source>
        <dbReference type="PIRSR" id="PIRSR633195-1"/>
    </source>
</evidence>
<evidence type="ECO:0000313" key="9">
    <source>
        <dbReference type="EMBL" id="GIJ91904.1"/>
    </source>
</evidence>
<dbReference type="GeneID" id="67009489"/>
<name>A0A9P3BQ96_9EURO</name>
<dbReference type="GO" id="GO:0005758">
    <property type="term" value="C:mitochondrial intermembrane space"/>
    <property type="evidence" value="ECO:0007669"/>
    <property type="project" value="TreeGrafter"/>
</dbReference>
<sequence>MPVAHVHRFQPKSPFPPELVAKAEAELDQLAAILEGEGIKVYRPPRGIDWLAEGGYTGAMPRDALISVKNVLIESCYAWPCRAREVEIAFAPILDELSKDSRVKVVRRPESSFADTLLSPGGSPGSPWVINNSRPAFDAADFMRFGATIIGQYSHVTNQAGVDYLRENLPNGYCIEMLDVNDPYAMHIDATILPLRRGLLAYNPTKVTEEALRKHEVLADWDLQPYPYIPQGPDYPPLYMTSPWLCLNALVLDGKKVVTEASDLKTAAWLESLGMQCILCPFKHVNSIGGSFHCATVDLVRDTK</sequence>
<organism evidence="9 10">
    <name type="scientific">Aspergillus pseudoviridinutans</name>
    <dbReference type="NCBI Taxonomy" id="1517512"/>
    <lineage>
        <taxon>Eukaryota</taxon>
        <taxon>Fungi</taxon>
        <taxon>Dikarya</taxon>
        <taxon>Ascomycota</taxon>
        <taxon>Pezizomycotina</taxon>
        <taxon>Eurotiomycetes</taxon>
        <taxon>Eurotiomycetidae</taxon>
        <taxon>Eurotiales</taxon>
        <taxon>Aspergillaceae</taxon>
        <taxon>Aspergillus</taxon>
        <taxon>Aspergillus subgen. Fumigati</taxon>
    </lineage>
</organism>
<feature type="active site" evidence="8">
    <location>
        <position position="138"/>
    </location>
</feature>
<evidence type="ECO:0000256" key="4">
    <source>
        <dbReference type="ARBA" id="ARBA00016069"/>
    </source>
</evidence>
<evidence type="ECO:0000256" key="3">
    <source>
        <dbReference type="ARBA" id="ARBA00012351"/>
    </source>
</evidence>
<dbReference type="EC" id="2.1.4.1" evidence="3"/>
<evidence type="ECO:0000256" key="5">
    <source>
        <dbReference type="ARBA" id="ARBA00022679"/>
    </source>
</evidence>
<keyword evidence="5" id="KW-0808">Transferase</keyword>
<protein>
    <recommendedName>
        <fullName evidence="4">Glycine amidinotransferase, mitochondrial</fullName>
        <ecNumber evidence="3">2.1.4.1</ecNumber>
    </recommendedName>
    <alternativeName>
        <fullName evidence="6">L-arginine:glycine amidinotransferase</fullName>
    </alternativeName>
    <alternativeName>
        <fullName evidence="7">Transamidinase</fullName>
    </alternativeName>
</protein>
<dbReference type="Proteomes" id="UP001043456">
    <property type="component" value="Unassembled WGS sequence"/>
</dbReference>